<dbReference type="GO" id="GO:0097347">
    <property type="term" value="C:TAM protein secretion complex"/>
    <property type="evidence" value="ECO:0007669"/>
    <property type="project" value="TreeGrafter"/>
</dbReference>
<evidence type="ECO:0000256" key="3">
    <source>
        <dbReference type="ARBA" id="ARBA00022989"/>
    </source>
</evidence>
<dbReference type="EMBL" id="PVTT01000002">
    <property type="protein sequence ID" value="PRY92897.1"/>
    <property type="molecule type" value="Genomic_DNA"/>
</dbReference>
<gene>
    <name evidence="7" type="ORF">BCF33_1760</name>
</gene>
<sequence length="1819" mass="187239">MRRMLLLAALCLPLGAEAQRTDAEREDAGFLEGLLEGALSDGTRDVNVIGFRGALSSEATIERIEIADPEGVWVTVEGVVLDWNRSALLRGTLDVDELSAERVVLDRLPVSDGVPSATSGTGFSIPELPVSVDVDRLAIGRLVVGEPVAGVPAELTAAASAVLNDRGLGLNLVAERLDAPARFSVSLDYDREAETLDVDVEASEGEDGIVAGLLDLPGRPSVELDVEGEGTLDDFAADIALDTDGEERLGGRATLTALREGDEAGGRRFALDLSGDVTPLFAPAYREFFGEDLDLEVSGVRTPEGRTVIDALDLSSAALRIEGEAALAPSNLPERFDLRILLGDANGPTRLPIGGRVLVDAADLSATFDASTGDAWTLQGRLDGLDTTELDVDVLTLDGGGTIQTNGSNAVSARIEARAEGLMARDPALQRALGDDVAAVLDADWRSGQPATVRLLDVTGDDYGIEAVGELRTEGGIALDGRAGFYFGDLGRLSALAGQPLEGSINGRLEGEAALDGAFDARITGLGQNLAVGIEAVDALLGGRAEVVLDARRDEEGTLLREASVETEALQASAEGTVAPERANLQVALRLDDLGRVVPALEGPVTLDGGARMADGRWSVSGELDGPADTEAVLLAVLPPDGRATVDFDATVGALGDLVPQLPGEAAISGRAVREEGDWTARLTADAPEGIGARIALDAPQGGPLSASYAAEVPEVGAFTDLVEGPAELSGEVTVTDAGTRATAEIEGPEGLRASLGARVVEGQPTTVGYEASVPDLAPFVPQLPGRAAVTGTAVQRDGGWRTNLRLSAGAGITASGDLALDADGGITAALDGRIAEPEVLREGLPGPIDFDADLRRAPDGAIAGEVETTTPDGDRLALEGSLAADGDVEAAFDGRLADPASYLNGLEGPVTANGVATRDDGTWAADFDAAAGDGSTVTAEVSLPPEGTAAVDVEADVVDLAPFLPDLPGPATIDAAGLRDEDGIWTIDVDASAGEGTALTASGTVAEDLSTADLAVDARTGALGAFVPELPGAASVTGRIAKDGDVYDVDVEGTAPRETVFDVEGRIAPDLSVVDVDVDARTQAIGAFVPELPGTASIAGRVTKDGDVYDVDVEGTAPRGTVFDVEGRIAPDLSVADLRLDAETGALGVFVPQVGEGRASVEGTVVRQGERVAVNLEGTAPRGTVFDVEGTVEPGLEDFDLDVDARGGLIGVFVPQLQGEASVSGTIGRTEGVFDLDVDGTAPGATAFDVEGRVAPDLSVADLDFDVSTGLLGRFVPQLQGGARASGTVRGAGADRLAVDVQAFGPRGLSADVEGTLSPDLEFADLDVDARFGDLGAFVPRLSGGASLDGRIGRDGGRWQIAADVGAAGVTARVEGSASEGFDDLSLSAAGEAPLELANPFIRPRRVRGPARFDLRIDGPPALSSLTGTVSTEGARLALPRLRQAIEGISGTVTLSDGTARINLAGAPASGGTIRVEGPIALQPPFRADLTVVADALSVRDPLLYETTVSGQINVSGPLTGGGGAITGRLALGETEIRIPSTGFGGTGAIPAIRHVDDTAAVELTRRRARIEEPPATVGRDGTRSRNAFALDLLIDAERRIFVRGRGLDAELGGSIRLTGTTREVIPVGQFELIRGRLDLLGRRLTLDEGSIQLEGDFVPIVRLVARTDVDDGTISIIVEGDLTEPDITFESSSGLPEDEVISQLLFGRGLDNLSPLQAARLANAVAQLTGRGGIGFIDDLREGAGLDDLDITTDEDGDVGVRAGRYISENIYTDVTVGGDGEAEVTINIDLTDDLTVKGSVDNEGGTGIGIFFERDY</sequence>
<evidence type="ECO:0000256" key="1">
    <source>
        <dbReference type="ARBA" id="ARBA00004167"/>
    </source>
</evidence>
<feature type="chain" id="PRO_5015487580" evidence="5">
    <location>
        <begin position="19"/>
        <end position="1819"/>
    </location>
</feature>
<accession>A0A2T0X1V8</accession>
<dbReference type="PANTHER" id="PTHR36985">
    <property type="entry name" value="TRANSLOCATION AND ASSEMBLY MODULE SUBUNIT TAMB"/>
    <property type="match status" value="1"/>
</dbReference>
<reference evidence="7 8" key="1">
    <citation type="submission" date="2018-03" db="EMBL/GenBank/DDBJ databases">
        <title>Genomic Encyclopedia of Archaeal and Bacterial Type Strains, Phase II (KMG-II): from individual species to whole genera.</title>
        <authorList>
            <person name="Goeker M."/>
        </authorList>
    </citation>
    <scope>NUCLEOTIDE SEQUENCE [LARGE SCALE GENOMIC DNA]</scope>
    <source>
        <strain evidence="7 8">DSM 29318</strain>
    </source>
</reference>
<feature type="signal peptide" evidence="5">
    <location>
        <begin position="1"/>
        <end position="18"/>
    </location>
</feature>
<evidence type="ECO:0000256" key="2">
    <source>
        <dbReference type="ARBA" id="ARBA00022692"/>
    </source>
</evidence>
<dbReference type="Proteomes" id="UP000238801">
    <property type="component" value="Unassembled WGS sequence"/>
</dbReference>
<dbReference type="OrthoDB" id="7784409at2"/>
<dbReference type="PANTHER" id="PTHR36985:SF1">
    <property type="entry name" value="TRANSLOCATION AND ASSEMBLY MODULE SUBUNIT TAMB"/>
    <property type="match status" value="1"/>
</dbReference>
<keyword evidence="5" id="KW-0732">Signal</keyword>
<dbReference type="Pfam" id="PF04357">
    <property type="entry name" value="TamB"/>
    <property type="match status" value="1"/>
</dbReference>
<evidence type="ECO:0000256" key="5">
    <source>
        <dbReference type="SAM" id="SignalP"/>
    </source>
</evidence>
<feature type="domain" description="Translocation and assembly module TamB C-terminal" evidence="6">
    <location>
        <begin position="1470"/>
        <end position="1819"/>
    </location>
</feature>
<evidence type="ECO:0000256" key="4">
    <source>
        <dbReference type="ARBA" id="ARBA00023136"/>
    </source>
</evidence>
<proteinExistence type="predicted"/>
<keyword evidence="4" id="KW-0472">Membrane</keyword>
<evidence type="ECO:0000313" key="7">
    <source>
        <dbReference type="EMBL" id="PRY92897.1"/>
    </source>
</evidence>
<evidence type="ECO:0000313" key="8">
    <source>
        <dbReference type="Proteomes" id="UP000238801"/>
    </source>
</evidence>
<comment type="caution">
    <text evidence="7">The sequence shown here is derived from an EMBL/GenBank/DDBJ whole genome shotgun (WGS) entry which is preliminary data.</text>
</comment>
<dbReference type="InterPro" id="IPR007452">
    <property type="entry name" value="TamB_C"/>
</dbReference>
<organism evidence="7 8">
    <name type="scientific">Hasllibacter halocynthiae</name>
    <dbReference type="NCBI Taxonomy" id="595589"/>
    <lineage>
        <taxon>Bacteria</taxon>
        <taxon>Pseudomonadati</taxon>
        <taxon>Pseudomonadota</taxon>
        <taxon>Alphaproteobacteria</taxon>
        <taxon>Rhodobacterales</taxon>
        <taxon>Roseobacteraceae</taxon>
        <taxon>Hasllibacter</taxon>
    </lineage>
</organism>
<dbReference type="GO" id="GO:0005886">
    <property type="term" value="C:plasma membrane"/>
    <property type="evidence" value="ECO:0007669"/>
    <property type="project" value="InterPro"/>
</dbReference>
<evidence type="ECO:0000259" key="6">
    <source>
        <dbReference type="Pfam" id="PF04357"/>
    </source>
</evidence>
<keyword evidence="2" id="KW-0812">Transmembrane</keyword>
<protein>
    <submittedName>
        <fullName evidence="7">Autotransporter translocation and assembly factor TamB</fullName>
    </submittedName>
</protein>
<dbReference type="RefSeq" id="WP_106160549.1">
    <property type="nucleotide sequence ID" value="NZ_PVTT01000002.1"/>
</dbReference>
<dbReference type="GO" id="GO:0009306">
    <property type="term" value="P:protein secretion"/>
    <property type="evidence" value="ECO:0007669"/>
    <property type="project" value="InterPro"/>
</dbReference>
<name>A0A2T0X1V8_9RHOB</name>
<keyword evidence="3" id="KW-1133">Transmembrane helix</keyword>
<comment type="subcellular location">
    <subcellularLocation>
        <location evidence="1">Membrane</location>
        <topology evidence="1">Single-pass membrane protein</topology>
    </subcellularLocation>
</comment>
<keyword evidence="8" id="KW-1185">Reference proteome</keyword>